<gene>
    <name evidence="2" type="ORF">GMARGA_LOCUS986</name>
</gene>
<protein>
    <submittedName>
        <fullName evidence="2">28658_t:CDS:1</fullName>
    </submittedName>
</protein>
<dbReference type="InterPro" id="IPR012337">
    <property type="entry name" value="RNaseH-like_sf"/>
</dbReference>
<keyword evidence="3" id="KW-1185">Reference proteome</keyword>
<evidence type="ECO:0000259" key="1">
    <source>
        <dbReference type="Pfam" id="PF04937"/>
    </source>
</evidence>
<dbReference type="Pfam" id="PF04937">
    <property type="entry name" value="DUF659"/>
    <property type="match status" value="1"/>
</dbReference>
<sequence length="292" mass="32825">MRPEFLEIKETTISANKSPSSQPLEVIKIPAKRKITKSKGGRPRMPIWDNYNEGEEDGHGHFGARPVPDDIRRKWLVEVAKRGKKANDKDEEILIIKKAKTSNQSIASHFQSISKLTPQQSAEITKALLKAFPNYAPPHKDALLGTILDREIAQIVVKLEAELQKEDNLTLYKGDSLYNYIITTPSHHEYLYAIADYSGEHQTGDFIANKISEIIEKIGPHHFAAIVTDNGSNVRVAQRTVYENYSHILNIHCIAYALNLIAADLVKITLVKNILKQANMLVSFVQNSHLAN</sequence>
<name>A0ABM8VY25_GIGMA</name>
<proteinExistence type="predicted"/>
<dbReference type="EMBL" id="CAJVQB010000218">
    <property type="protein sequence ID" value="CAG8475591.1"/>
    <property type="molecule type" value="Genomic_DNA"/>
</dbReference>
<dbReference type="InterPro" id="IPR007021">
    <property type="entry name" value="DUF659"/>
</dbReference>
<dbReference type="Proteomes" id="UP000789901">
    <property type="component" value="Unassembled WGS sequence"/>
</dbReference>
<comment type="caution">
    <text evidence="2">The sequence shown here is derived from an EMBL/GenBank/DDBJ whole genome shotgun (WGS) entry which is preliminary data.</text>
</comment>
<evidence type="ECO:0000313" key="3">
    <source>
        <dbReference type="Proteomes" id="UP000789901"/>
    </source>
</evidence>
<reference evidence="2 3" key="1">
    <citation type="submission" date="2021-06" db="EMBL/GenBank/DDBJ databases">
        <authorList>
            <person name="Kallberg Y."/>
            <person name="Tangrot J."/>
            <person name="Rosling A."/>
        </authorList>
    </citation>
    <scope>NUCLEOTIDE SEQUENCE [LARGE SCALE GENOMIC DNA]</scope>
    <source>
        <strain evidence="2 3">120-4 pot B 10/14</strain>
    </source>
</reference>
<dbReference type="SUPFAM" id="SSF53098">
    <property type="entry name" value="Ribonuclease H-like"/>
    <property type="match status" value="1"/>
</dbReference>
<feature type="domain" description="DUF659" evidence="1">
    <location>
        <begin position="142"/>
        <end position="280"/>
    </location>
</feature>
<accession>A0ABM8VY25</accession>
<evidence type="ECO:0000313" key="2">
    <source>
        <dbReference type="EMBL" id="CAG8475591.1"/>
    </source>
</evidence>
<organism evidence="2 3">
    <name type="scientific">Gigaspora margarita</name>
    <dbReference type="NCBI Taxonomy" id="4874"/>
    <lineage>
        <taxon>Eukaryota</taxon>
        <taxon>Fungi</taxon>
        <taxon>Fungi incertae sedis</taxon>
        <taxon>Mucoromycota</taxon>
        <taxon>Glomeromycotina</taxon>
        <taxon>Glomeromycetes</taxon>
        <taxon>Diversisporales</taxon>
        <taxon>Gigasporaceae</taxon>
        <taxon>Gigaspora</taxon>
    </lineage>
</organism>